<feature type="active site" description="Nucleophile" evidence="7">
    <location>
        <position position="177"/>
    </location>
</feature>
<evidence type="ECO:0000256" key="3">
    <source>
        <dbReference type="ARBA" id="ARBA00022679"/>
    </source>
</evidence>
<evidence type="ECO:0000256" key="5">
    <source>
        <dbReference type="ARBA" id="ARBA00022984"/>
    </source>
</evidence>
<evidence type="ECO:0000259" key="10">
    <source>
        <dbReference type="PROSITE" id="PS52029"/>
    </source>
</evidence>
<feature type="signal peptide" evidence="9">
    <location>
        <begin position="1"/>
        <end position="21"/>
    </location>
</feature>
<dbReference type="Pfam" id="PF03734">
    <property type="entry name" value="YkuD"/>
    <property type="match status" value="1"/>
</dbReference>
<dbReference type="InterPro" id="IPR038063">
    <property type="entry name" value="Transpep_catalytic_dom"/>
</dbReference>
<sequence>MLLRPPLVLAAALLAASLTHTAPSLTAGSGGAPRAAPSQRTPPATAARRAPRAAASPPVTEIRIDKSEHTLDLVAGGKIVRSYRVALGPGGPGPKRYEGDKRTPVGTYRVAGRIDGLFHRFLIVSYPNDEDRARFTELKRRGEVPPGRGVGHSIGIHGVGSAQLAGVHKESDWTLGCIALDDDEIDEIARRTPDGAKIVITD</sequence>
<keyword evidence="6 7" id="KW-0961">Cell wall biogenesis/degradation</keyword>
<organism evidence="11 12">
    <name type="scientific">Sorangium atrum</name>
    <dbReference type="NCBI Taxonomy" id="2995308"/>
    <lineage>
        <taxon>Bacteria</taxon>
        <taxon>Pseudomonadati</taxon>
        <taxon>Myxococcota</taxon>
        <taxon>Polyangia</taxon>
        <taxon>Polyangiales</taxon>
        <taxon>Polyangiaceae</taxon>
        <taxon>Sorangium</taxon>
    </lineage>
</organism>
<evidence type="ECO:0000256" key="7">
    <source>
        <dbReference type="PROSITE-ProRule" id="PRU01373"/>
    </source>
</evidence>
<evidence type="ECO:0000256" key="8">
    <source>
        <dbReference type="SAM" id="MobiDB-lite"/>
    </source>
</evidence>
<evidence type="ECO:0000256" key="2">
    <source>
        <dbReference type="ARBA" id="ARBA00005992"/>
    </source>
</evidence>
<protein>
    <submittedName>
        <fullName evidence="11">L,D-transpeptidase family protein</fullName>
    </submittedName>
</protein>
<dbReference type="Gene3D" id="2.40.440.10">
    <property type="entry name" value="L,D-transpeptidase catalytic domain-like"/>
    <property type="match status" value="1"/>
</dbReference>
<dbReference type="EMBL" id="JAQNDK010000003">
    <property type="protein sequence ID" value="MDC0681666.1"/>
    <property type="molecule type" value="Genomic_DNA"/>
</dbReference>
<feature type="chain" id="PRO_5046980353" evidence="9">
    <location>
        <begin position="22"/>
        <end position="202"/>
    </location>
</feature>
<evidence type="ECO:0000313" key="11">
    <source>
        <dbReference type="EMBL" id="MDC0681666.1"/>
    </source>
</evidence>
<evidence type="ECO:0000313" key="12">
    <source>
        <dbReference type="Proteomes" id="UP001217485"/>
    </source>
</evidence>
<dbReference type="PROSITE" id="PS52029">
    <property type="entry name" value="LD_TPASE"/>
    <property type="match status" value="1"/>
</dbReference>
<name>A0ABT5C925_9BACT</name>
<dbReference type="InterPro" id="IPR005490">
    <property type="entry name" value="LD_TPept_cat_dom"/>
</dbReference>
<dbReference type="PANTHER" id="PTHR36699:SF1">
    <property type="entry name" value="L,D-TRANSPEPTIDASE YAFK-RELATED"/>
    <property type="match status" value="1"/>
</dbReference>
<proteinExistence type="inferred from homology"/>
<keyword evidence="4 7" id="KW-0133">Cell shape</keyword>
<feature type="domain" description="L,D-TPase catalytic" evidence="10">
    <location>
        <begin position="60"/>
        <end position="201"/>
    </location>
</feature>
<dbReference type="CDD" id="cd16913">
    <property type="entry name" value="YkuD_like"/>
    <property type="match status" value="1"/>
</dbReference>
<evidence type="ECO:0000256" key="1">
    <source>
        <dbReference type="ARBA" id="ARBA00004752"/>
    </source>
</evidence>
<gene>
    <name evidence="11" type="ORF">POL72_28255</name>
</gene>
<comment type="caution">
    <text evidence="11">The sequence shown here is derived from an EMBL/GenBank/DDBJ whole genome shotgun (WGS) entry which is preliminary data.</text>
</comment>
<evidence type="ECO:0000256" key="4">
    <source>
        <dbReference type="ARBA" id="ARBA00022960"/>
    </source>
</evidence>
<keyword evidence="12" id="KW-1185">Reference proteome</keyword>
<dbReference type="Proteomes" id="UP001217485">
    <property type="component" value="Unassembled WGS sequence"/>
</dbReference>
<feature type="active site" description="Proton donor/acceptor" evidence="7">
    <location>
        <position position="157"/>
    </location>
</feature>
<evidence type="ECO:0000256" key="6">
    <source>
        <dbReference type="ARBA" id="ARBA00023316"/>
    </source>
</evidence>
<evidence type="ECO:0000256" key="9">
    <source>
        <dbReference type="SAM" id="SignalP"/>
    </source>
</evidence>
<dbReference type="PANTHER" id="PTHR36699">
    <property type="entry name" value="LD-TRANSPEPTIDASE"/>
    <property type="match status" value="1"/>
</dbReference>
<reference evidence="11 12" key="1">
    <citation type="submission" date="2023-01" db="EMBL/GenBank/DDBJ databases">
        <title>Minimal conservation of predation-associated metabolite biosynthetic gene clusters underscores biosynthetic potential of Myxococcota including descriptions for ten novel species: Archangium lansinium sp. nov., Myxococcus landrumus sp. nov., Nannocystis bai.</title>
        <authorList>
            <person name="Ahearne A."/>
            <person name="Stevens C."/>
            <person name="Dowd S."/>
        </authorList>
    </citation>
    <scope>NUCLEOTIDE SEQUENCE [LARGE SCALE GENOMIC DNA]</scope>
    <source>
        <strain evidence="11 12">WIWO2</strain>
    </source>
</reference>
<accession>A0ABT5C925</accession>
<keyword evidence="9" id="KW-0732">Signal</keyword>
<comment type="similarity">
    <text evidence="2">Belongs to the YkuD family.</text>
</comment>
<comment type="pathway">
    <text evidence="1 7">Cell wall biogenesis; peptidoglycan biosynthesis.</text>
</comment>
<keyword evidence="5 7" id="KW-0573">Peptidoglycan synthesis</keyword>
<feature type="region of interest" description="Disordered" evidence="8">
    <location>
        <begin position="25"/>
        <end position="58"/>
    </location>
</feature>
<dbReference type="RefSeq" id="WP_272098928.1">
    <property type="nucleotide sequence ID" value="NZ_JAQNDK010000003.1"/>
</dbReference>
<dbReference type="SUPFAM" id="SSF141523">
    <property type="entry name" value="L,D-transpeptidase catalytic domain-like"/>
    <property type="match status" value="1"/>
</dbReference>
<keyword evidence="3" id="KW-0808">Transferase</keyword>